<dbReference type="EMBL" id="AGNL01004085">
    <property type="protein sequence ID" value="EJK73939.1"/>
    <property type="molecule type" value="Genomic_DNA"/>
</dbReference>
<dbReference type="GO" id="GO:0051301">
    <property type="term" value="P:cell division"/>
    <property type="evidence" value="ECO:0007669"/>
    <property type="project" value="UniProtKB-KW"/>
</dbReference>
<feature type="coiled-coil region" evidence="7">
    <location>
        <begin position="223"/>
        <end position="257"/>
    </location>
</feature>
<keyword evidence="6" id="KW-0131">Cell cycle</keyword>
<organism evidence="9 10">
    <name type="scientific">Thalassiosira oceanica</name>
    <name type="common">Marine diatom</name>
    <dbReference type="NCBI Taxonomy" id="159749"/>
    <lineage>
        <taxon>Eukaryota</taxon>
        <taxon>Sar</taxon>
        <taxon>Stramenopiles</taxon>
        <taxon>Ochrophyta</taxon>
        <taxon>Bacillariophyta</taxon>
        <taxon>Coscinodiscophyceae</taxon>
        <taxon>Thalassiosirophycidae</taxon>
        <taxon>Thalassiosirales</taxon>
        <taxon>Thalassiosiraceae</taxon>
        <taxon>Thalassiosira</taxon>
    </lineage>
</organism>
<dbReference type="AlphaFoldDB" id="K0T9Z9"/>
<evidence type="ECO:0000256" key="2">
    <source>
        <dbReference type="ARBA" id="ARBA00008029"/>
    </source>
</evidence>
<protein>
    <recommendedName>
        <fullName evidence="11">Spindle assembly checkpoint component MAD1</fullName>
    </recommendedName>
</protein>
<feature type="coiled-coil region" evidence="7">
    <location>
        <begin position="400"/>
        <end position="441"/>
    </location>
</feature>
<keyword evidence="5" id="KW-0539">Nucleus</keyword>
<feature type="coiled-coil region" evidence="7">
    <location>
        <begin position="318"/>
        <end position="359"/>
    </location>
</feature>
<comment type="similarity">
    <text evidence="2">Belongs to the MAD1 family.</text>
</comment>
<sequence length="657" mass="74751">MEDARKRPRMDDGGYSPPAAASSTVKLLQTELKTLRAELDHSQSIRAIERKTAERSEARLKRQLADTYEDLQENNELVQQMREQIDNHSQNMEESRREWMERIQWYEEQAEDMESNTPVADANSDNNGRCALLQKRLDAALDQVRELEVSLKQSEEKRIRAEAKVDAAELESSNLKTVAATLSPTDVNEINDRKLRLKMAETGRINRDLLRENDSLKMRVRDMTTAKERAATSDRRLRELEKELQVARRKLEEGAEVQRQWLDFRNEIVLEGLVEVECHGNSSSAVPPEVSTVVRKIKVLKRTVLKQEELAGAHLRRCKLLEGKLNEKTANASLLEKKIEDMENRTNQLDMENRKIRAQQEIWKRESDGMRSLLSTYEQQETSANSPAKKNNVDGLELSLKSARDEIQLLATANKKLEGTVEKLESEQKIADAEHERVLDKFGKLRNALLDERAKAAAAEARACQAETLAGKGSYNSETTRVLHLKSNPLADAVRDKYQLEIDSLRRQLEELESSRCATTPATSKSRSSFGSAGTTGSRDSAVDVQKLHSRLKEQFRNQIALFRQGVYLITGFKIDMSLGESDTQIFTVRSVYGERENDHLVFAWNPKRKSKVDMLDSEMAQLLVKGPCGLYVREHGSWPGFMASVTLHLFDQQTVS</sequence>
<name>K0T9Z9_THAOC</name>
<feature type="region of interest" description="Disordered" evidence="8">
    <location>
        <begin position="513"/>
        <end position="541"/>
    </location>
</feature>
<dbReference type="OrthoDB" id="331602at2759"/>
<reference evidence="9 10" key="1">
    <citation type="journal article" date="2012" name="Genome Biol.">
        <title>Genome and low-iron response of an oceanic diatom adapted to chronic iron limitation.</title>
        <authorList>
            <person name="Lommer M."/>
            <person name="Specht M."/>
            <person name="Roy A.S."/>
            <person name="Kraemer L."/>
            <person name="Andreson R."/>
            <person name="Gutowska M.A."/>
            <person name="Wolf J."/>
            <person name="Bergner S.V."/>
            <person name="Schilhabel M.B."/>
            <person name="Klostermeier U.C."/>
            <person name="Beiko R.G."/>
            <person name="Rosenstiel P."/>
            <person name="Hippler M."/>
            <person name="Laroche J."/>
        </authorList>
    </citation>
    <scope>NUCLEOTIDE SEQUENCE [LARGE SCALE GENOMIC DNA]</scope>
    <source>
        <strain evidence="9 10">CCMP1005</strain>
    </source>
</reference>
<keyword evidence="4" id="KW-0498">Mitosis</keyword>
<comment type="caution">
    <text evidence="9">The sequence shown here is derived from an EMBL/GenBank/DDBJ whole genome shotgun (WGS) entry which is preliminary data.</text>
</comment>
<evidence type="ECO:0000256" key="7">
    <source>
        <dbReference type="SAM" id="Coils"/>
    </source>
</evidence>
<gene>
    <name evidence="9" type="ORF">THAOC_04415</name>
</gene>
<dbReference type="OMA" id="YKLDFMP"/>
<dbReference type="Pfam" id="PF05557">
    <property type="entry name" value="MAD"/>
    <property type="match status" value="1"/>
</dbReference>
<dbReference type="GO" id="GO:0072686">
    <property type="term" value="C:mitotic spindle"/>
    <property type="evidence" value="ECO:0007669"/>
    <property type="project" value="TreeGrafter"/>
</dbReference>
<dbReference type="GO" id="GO:0007094">
    <property type="term" value="P:mitotic spindle assembly checkpoint signaling"/>
    <property type="evidence" value="ECO:0007669"/>
    <property type="project" value="InterPro"/>
</dbReference>
<evidence type="ECO:0000256" key="1">
    <source>
        <dbReference type="ARBA" id="ARBA00004123"/>
    </source>
</evidence>
<feature type="compositionally biased region" description="Polar residues" evidence="8">
    <location>
        <begin position="516"/>
        <end position="539"/>
    </location>
</feature>
<dbReference type="InterPro" id="IPR008672">
    <property type="entry name" value="Mad1"/>
</dbReference>
<dbReference type="GO" id="GO:0000776">
    <property type="term" value="C:kinetochore"/>
    <property type="evidence" value="ECO:0007669"/>
    <property type="project" value="TreeGrafter"/>
</dbReference>
<evidence type="ECO:0000256" key="8">
    <source>
        <dbReference type="SAM" id="MobiDB-lite"/>
    </source>
</evidence>
<dbReference type="GO" id="GO:0051315">
    <property type="term" value="P:attachment of mitotic spindle microtubules to kinetochore"/>
    <property type="evidence" value="ECO:0007669"/>
    <property type="project" value="TreeGrafter"/>
</dbReference>
<evidence type="ECO:0000313" key="9">
    <source>
        <dbReference type="EMBL" id="EJK73939.1"/>
    </source>
</evidence>
<accession>K0T9Z9</accession>
<feature type="region of interest" description="Disordered" evidence="8">
    <location>
        <begin position="1"/>
        <end position="23"/>
    </location>
</feature>
<keyword evidence="3" id="KW-0132">Cell division</keyword>
<dbReference type="GO" id="GO:0005635">
    <property type="term" value="C:nuclear envelope"/>
    <property type="evidence" value="ECO:0007669"/>
    <property type="project" value="TreeGrafter"/>
</dbReference>
<dbReference type="Gene3D" id="6.10.250.90">
    <property type="match status" value="1"/>
</dbReference>
<dbReference type="Gene3D" id="3.30.457.60">
    <property type="match status" value="1"/>
</dbReference>
<evidence type="ECO:0000313" key="10">
    <source>
        <dbReference type="Proteomes" id="UP000266841"/>
    </source>
</evidence>
<keyword evidence="10" id="KW-1185">Reference proteome</keyword>
<dbReference type="PANTHER" id="PTHR23168:SF0">
    <property type="entry name" value="MITOTIC SPINDLE ASSEMBLY CHECKPOINT PROTEIN MAD1"/>
    <property type="match status" value="1"/>
</dbReference>
<keyword evidence="7" id="KW-0175">Coiled coil</keyword>
<comment type="subcellular location">
    <subcellularLocation>
        <location evidence="1">Nucleus</location>
    </subcellularLocation>
</comment>
<dbReference type="SUPFAM" id="SSF75704">
    <property type="entry name" value="Mitotic arrest deficient-like 1, Mad1"/>
    <property type="match status" value="1"/>
</dbReference>
<evidence type="ECO:0000256" key="5">
    <source>
        <dbReference type="ARBA" id="ARBA00023242"/>
    </source>
</evidence>
<evidence type="ECO:0000256" key="4">
    <source>
        <dbReference type="ARBA" id="ARBA00022776"/>
    </source>
</evidence>
<evidence type="ECO:0008006" key="11">
    <source>
        <dbReference type="Google" id="ProtNLM"/>
    </source>
</evidence>
<proteinExistence type="inferred from homology"/>
<dbReference type="eggNOG" id="KOG4593">
    <property type="taxonomic scope" value="Eukaryota"/>
</dbReference>
<dbReference type="PANTHER" id="PTHR23168">
    <property type="entry name" value="MITOTIC SPINDLE ASSEMBLY CHECKPOINT PROTEIN MAD1 MITOTIC ARREST DEFICIENT-LIKE PROTEIN 1"/>
    <property type="match status" value="1"/>
</dbReference>
<feature type="coiled-coil region" evidence="7">
    <location>
        <begin position="25"/>
        <end position="171"/>
    </location>
</feature>
<evidence type="ECO:0000256" key="6">
    <source>
        <dbReference type="ARBA" id="ARBA00023306"/>
    </source>
</evidence>
<dbReference type="Proteomes" id="UP000266841">
    <property type="component" value="Unassembled WGS sequence"/>
</dbReference>
<evidence type="ECO:0000256" key="3">
    <source>
        <dbReference type="ARBA" id="ARBA00022618"/>
    </source>
</evidence>